<accession>Q0AAS8</accession>
<organism evidence="6 7">
    <name type="scientific">Alkalilimnicola ehrlichii (strain ATCC BAA-1101 / DSM 17681 / MLHE-1)</name>
    <dbReference type="NCBI Taxonomy" id="187272"/>
    <lineage>
        <taxon>Bacteria</taxon>
        <taxon>Pseudomonadati</taxon>
        <taxon>Pseudomonadota</taxon>
        <taxon>Gammaproteobacteria</taxon>
        <taxon>Chromatiales</taxon>
        <taxon>Ectothiorhodospiraceae</taxon>
        <taxon>Alkalilimnicola</taxon>
    </lineage>
</organism>
<comment type="subcellular location">
    <subcellularLocation>
        <location evidence="1">Cytoplasm</location>
        <location evidence="1">Cytosol</location>
    </subcellularLocation>
</comment>
<reference evidence="7" key="1">
    <citation type="submission" date="2006-08" db="EMBL/GenBank/DDBJ databases">
        <title>Complete sequence of Alkalilimnicola ehrilichei MLHE-1.</title>
        <authorList>
            <person name="Copeland A."/>
            <person name="Lucas S."/>
            <person name="Lapidus A."/>
            <person name="Barry K."/>
            <person name="Detter J.C."/>
            <person name="Glavina del Rio T."/>
            <person name="Hammon N."/>
            <person name="Israni S."/>
            <person name="Dalin E."/>
            <person name="Tice H."/>
            <person name="Pitluck S."/>
            <person name="Sims D."/>
            <person name="Brettin T."/>
            <person name="Bruce D."/>
            <person name="Han C."/>
            <person name="Tapia R."/>
            <person name="Gilna P."/>
            <person name="Schmutz J."/>
            <person name="Larimer F."/>
            <person name="Land M."/>
            <person name="Hauser L."/>
            <person name="Kyrpides N."/>
            <person name="Mikhailova N."/>
            <person name="Oremland R.S."/>
            <person name="Hoeft S.E."/>
            <person name="Switzer-Blum J."/>
            <person name="Kulp T."/>
            <person name="King G."/>
            <person name="Tabita R."/>
            <person name="Witte B."/>
            <person name="Santini J.M."/>
            <person name="Basu P."/>
            <person name="Hollibaugh J.T."/>
            <person name="Xie G."/>
            <person name="Stolz J.F."/>
            <person name="Richardson P."/>
        </authorList>
    </citation>
    <scope>NUCLEOTIDE SEQUENCE [LARGE SCALE GENOMIC DNA]</scope>
    <source>
        <strain evidence="7">ATCC BAA-1101 / DSM 17681 / MLHE-1</strain>
    </source>
</reference>
<dbReference type="GO" id="GO:0044781">
    <property type="term" value="P:bacterial-type flagellum organization"/>
    <property type="evidence" value="ECO:0007669"/>
    <property type="project" value="UniProtKB-KW"/>
</dbReference>
<keyword evidence="6" id="KW-0969">Cilium</keyword>
<keyword evidence="6" id="KW-0966">Cell projection</keyword>
<keyword evidence="3" id="KW-1005">Bacterial flagellum biogenesis</keyword>
<dbReference type="OrthoDB" id="9924944at2"/>
<dbReference type="KEGG" id="aeh:Mlg_0705"/>
<dbReference type="EMBL" id="CP000453">
    <property type="protein sequence ID" value="ABI56059.1"/>
    <property type="molecule type" value="Genomic_DNA"/>
</dbReference>
<dbReference type="Pfam" id="PF05400">
    <property type="entry name" value="FliT"/>
    <property type="match status" value="1"/>
</dbReference>
<sequence length="111" mass="12739">MPLPRDEAMLEAAIELEHLARRRLELARSERWDELVASETRRGELARAIDPSSVHAPDLQQALVTRLRRITDMDDQLRPLLEGRLEELGRTLLDARKGAAGNRAYQRFRGD</sequence>
<dbReference type="AlphaFoldDB" id="Q0AAS8"/>
<evidence type="ECO:0000256" key="5">
    <source>
        <dbReference type="ARBA" id="ARBA00093797"/>
    </source>
</evidence>
<dbReference type="RefSeq" id="WP_011628454.1">
    <property type="nucleotide sequence ID" value="NC_008340.1"/>
</dbReference>
<evidence type="ECO:0000256" key="3">
    <source>
        <dbReference type="ARBA" id="ARBA00022795"/>
    </source>
</evidence>
<evidence type="ECO:0000313" key="7">
    <source>
        <dbReference type="Proteomes" id="UP000001962"/>
    </source>
</evidence>
<evidence type="ECO:0000256" key="1">
    <source>
        <dbReference type="ARBA" id="ARBA00004514"/>
    </source>
</evidence>
<evidence type="ECO:0000256" key="4">
    <source>
        <dbReference type="ARBA" id="ARBA00023186"/>
    </source>
</evidence>
<keyword evidence="4" id="KW-0143">Chaperone</keyword>
<protein>
    <recommendedName>
        <fullName evidence="5">Flagellar protein FliT</fullName>
    </recommendedName>
</protein>
<keyword evidence="2" id="KW-0963">Cytoplasm</keyword>
<name>Q0AAS8_ALKEH</name>
<dbReference type="HOGENOM" id="CLU_2152991_0_0_6"/>
<dbReference type="InterPro" id="IPR008622">
    <property type="entry name" value="FliT"/>
</dbReference>
<dbReference type="Proteomes" id="UP000001962">
    <property type="component" value="Chromosome"/>
</dbReference>
<dbReference type="Gene3D" id="1.20.58.380">
    <property type="entry name" value="Flagellar protein flit"/>
    <property type="match status" value="1"/>
</dbReference>
<gene>
    <name evidence="6" type="ordered locus">Mlg_0705</name>
</gene>
<evidence type="ECO:0000256" key="2">
    <source>
        <dbReference type="ARBA" id="ARBA00022490"/>
    </source>
</evidence>
<evidence type="ECO:0000313" key="6">
    <source>
        <dbReference type="EMBL" id="ABI56059.1"/>
    </source>
</evidence>
<keyword evidence="7" id="KW-1185">Reference proteome</keyword>
<proteinExistence type="predicted"/>
<keyword evidence="6" id="KW-0282">Flagellum</keyword>